<name>A0A6C0CQD8_9ZZZZ</name>
<dbReference type="AlphaFoldDB" id="A0A6C0CQD8"/>
<sequence>MNELREMILQYNNPALTNILNSVEMELNHRFELLEKTVAQHEQTIYQTQQDLHILQQHNENHEQIIHRLKIENKMQFMMICLYSLDTAWFIRENITNLSAKTVLANFRETRHELFHLIRKHDTYNQKRYITSRIVDYLHENQKHVPIFESRYDCEGVFQSMLHYIKIRELNSIHPCCVPNKEMCDFRLKCLA</sequence>
<proteinExistence type="predicted"/>
<reference evidence="1" key="1">
    <citation type="journal article" date="2020" name="Nature">
        <title>Giant virus diversity and host interactions through global metagenomics.</title>
        <authorList>
            <person name="Schulz F."/>
            <person name="Roux S."/>
            <person name="Paez-Espino D."/>
            <person name="Jungbluth S."/>
            <person name="Walsh D.A."/>
            <person name="Denef V.J."/>
            <person name="McMahon K.D."/>
            <person name="Konstantinidis K.T."/>
            <person name="Eloe-Fadrosh E.A."/>
            <person name="Kyrpides N.C."/>
            <person name="Woyke T."/>
        </authorList>
    </citation>
    <scope>NUCLEOTIDE SEQUENCE</scope>
    <source>
        <strain evidence="1">GVMAG-M-3300021473-15</strain>
    </source>
</reference>
<accession>A0A6C0CQD8</accession>
<dbReference type="EMBL" id="MN739475">
    <property type="protein sequence ID" value="QHT06778.1"/>
    <property type="molecule type" value="Genomic_DNA"/>
</dbReference>
<protein>
    <submittedName>
        <fullName evidence="1">Uncharacterized protein</fullName>
    </submittedName>
</protein>
<organism evidence="1">
    <name type="scientific">viral metagenome</name>
    <dbReference type="NCBI Taxonomy" id="1070528"/>
    <lineage>
        <taxon>unclassified sequences</taxon>
        <taxon>metagenomes</taxon>
        <taxon>organismal metagenomes</taxon>
    </lineage>
</organism>
<evidence type="ECO:0000313" key="1">
    <source>
        <dbReference type="EMBL" id="QHT06778.1"/>
    </source>
</evidence>